<evidence type="ECO:0000313" key="2">
    <source>
        <dbReference type="Proteomes" id="UP001162501"/>
    </source>
</evidence>
<proteinExistence type="predicted"/>
<accession>A0AC59YQT8</accession>
<evidence type="ECO:0000313" key="1">
    <source>
        <dbReference type="EMBL" id="CAM9913050.1"/>
    </source>
</evidence>
<organism evidence="1 2">
    <name type="scientific">Rangifer tarandus platyrhynchus</name>
    <name type="common">Svalbard reindeer</name>
    <dbReference type="NCBI Taxonomy" id="3082113"/>
    <lineage>
        <taxon>Eukaryota</taxon>
        <taxon>Metazoa</taxon>
        <taxon>Chordata</taxon>
        <taxon>Craniata</taxon>
        <taxon>Vertebrata</taxon>
        <taxon>Euteleostomi</taxon>
        <taxon>Mammalia</taxon>
        <taxon>Eutheria</taxon>
        <taxon>Laurasiatheria</taxon>
        <taxon>Artiodactyla</taxon>
        <taxon>Ruminantia</taxon>
        <taxon>Pecora</taxon>
        <taxon>Cervidae</taxon>
        <taxon>Odocoileinae</taxon>
        <taxon>Rangifer</taxon>
    </lineage>
</organism>
<gene>
    <name evidence="1" type="ORF">MRATA1EN22A_LOCUS9266</name>
</gene>
<reference evidence="1" key="2">
    <citation type="submission" date="2025-03" db="EMBL/GenBank/DDBJ databases">
        <authorList>
            <consortium name="ELIXIR-Norway"/>
            <consortium name="Elixir Norway"/>
        </authorList>
    </citation>
    <scope>NUCLEOTIDE SEQUENCE</scope>
</reference>
<name>A0AC59YQT8_RANTA</name>
<protein>
    <submittedName>
        <fullName evidence="1">Uncharacterized protein</fullName>
    </submittedName>
</protein>
<reference evidence="1" key="1">
    <citation type="submission" date="2023-05" db="EMBL/GenBank/DDBJ databases">
        <authorList>
            <consortium name="ELIXIR-Norway"/>
        </authorList>
    </citation>
    <scope>NUCLEOTIDE SEQUENCE</scope>
</reference>
<dbReference type="EMBL" id="OX596086">
    <property type="protein sequence ID" value="CAM9913050.1"/>
    <property type="molecule type" value="Genomic_DNA"/>
</dbReference>
<sequence length="114" mass="11844">MDGDQEDQGTITADLQLAGQSGRPPRNVECEKTAHGPQLPGPSCGMETPCAIPRVKPAGADTCPAREGSERTRHLLSSLSGSLRGSGEDEDSLGLPTILNADLLATPSIPFPQP</sequence>
<dbReference type="Proteomes" id="UP001162501">
    <property type="component" value="Chromosome 2"/>
</dbReference>